<dbReference type="Gene3D" id="3.40.50.720">
    <property type="entry name" value="NAD(P)-binding Rossmann-like Domain"/>
    <property type="match status" value="1"/>
</dbReference>
<evidence type="ECO:0000313" key="4">
    <source>
        <dbReference type="EMBL" id="MCS0587635.1"/>
    </source>
</evidence>
<dbReference type="InterPro" id="IPR002347">
    <property type="entry name" value="SDR_fam"/>
</dbReference>
<dbReference type="Proteomes" id="UP001205560">
    <property type="component" value="Unassembled WGS sequence"/>
</dbReference>
<dbReference type="SUPFAM" id="SSF51735">
    <property type="entry name" value="NAD(P)-binding Rossmann-fold domains"/>
    <property type="match status" value="1"/>
</dbReference>
<evidence type="ECO:0000256" key="1">
    <source>
        <dbReference type="ARBA" id="ARBA00006484"/>
    </source>
</evidence>
<keyword evidence="5" id="KW-1185">Reference proteome</keyword>
<gene>
    <name evidence="4" type="ORF">NX782_00275</name>
</gene>
<accession>A0ABT2A0I0</accession>
<dbReference type="PANTHER" id="PTHR43180">
    <property type="entry name" value="3-OXOACYL-(ACYL-CARRIER-PROTEIN) REDUCTASE (AFU_ORTHOLOGUE AFUA_6G11210)"/>
    <property type="match status" value="1"/>
</dbReference>
<evidence type="ECO:0000256" key="3">
    <source>
        <dbReference type="RuleBase" id="RU000363"/>
    </source>
</evidence>
<proteinExistence type="inferred from homology"/>
<sequence>MHEMTGTPTQRPCAFITGAASGIGRATAILFVRRGWFVGLGDIDDTALAALAQELGPENAWTCRLDVTREACWETALASFMRRAGRLDLLVNNAGILISGPFTNNSLARHHALVDVNVKGVLNGCHIAKPYLMRTPGARVINLSSASAEYGQASLATYSATKFAVRGLTEALNVEWQGDGIRVMDVMPLFVQTAMVDGMDAASVRRLGVRLRPEDVARVVLKAAQYRGYGKVHWPVGWMARLLHAMGGAGPDRVSRFVAHRLAT</sequence>
<evidence type="ECO:0000256" key="2">
    <source>
        <dbReference type="ARBA" id="ARBA00023002"/>
    </source>
</evidence>
<comment type="similarity">
    <text evidence="1 3">Belongs to the short-chain dehydrogenases/reductases (SDR) family.</text>
</comment>
<protein>
    <submittedName>
        <fullName evidence="4">SDR family oxidoreductase</fullName>
    </submittedName>
</protein>
<dbReference type="PRINTS" id="PR00080">
    <property type="entry name" value="SDRFAMILY"/>
</dbReference>
<dbReference type="NCBIfam" id="NF006123">
    <property type="entry name" value="PRK08267.1"/>
    <property type="match status" value="1"/>
</dbReference>
<comment type="caution">
    <text evidence="4">The sequence shown here is derived from an EMBL/GenBank/DDBJ whole genome shotgun (WGS) entry which is preliminary data.</text>
</comment>
<dbReference type="RefSeq" id="WP_258843473.1">
    <property type="nucleotide sequence ID" value="NZ_JANUGX010000001.1"/>
</dbReference>
<dbReference type="PRINTS" id="PR00081">
    <property type="entry name" value="GDHRDH"/>
</dbReference>
<organism evidence="4 5">
    <name type="scientific">Massilia norwichensis</name>
    <dbReference type="NCBI Taxonomy" id="1442366"/>
    <lineage>
        <taxon>Bacteria</taxon>
        <taxon>Pseudomonadati</taxon>
        <taxon>Pseudomonadota</taxon>
        <taxon>Betaproteobacteria</taxon>
        <taxon>Burkholderiales</taxon>
        <taxon>Oxalobacteraceae</taxon>
        <taxon>Telluria group</taxon>
        <taxon>Massilia</taxon>
    </lineage>
</organism>
<dbReference type="EMBL" id="JANUGX010000001">
    <property type="protein sequence ID" value="MCS0587635.1"/>
    <property type="molecule type" value="Genomic_DNA"/>
</dbReference>
<dbReference type="PANTHER" id="PTHR43180:SF66">
    <property type="entry name" value="SHORT-CHAIN DEHYDROGENASE_REDUCTASE FAMILY PROTEIN"/>
    <property type="match status" value="1"/>
</dbReference>
<dbReference type="Pfam" id="PF00106">
    <property type="entry name" value="adh_short"/>
    <property type="match status" value="1"/>
</dbReference>
<reference evidence="4 5" key="1">
    <citation type="submission" date="2022-08" db="EMBL/GenBank/DDBJ databases">
        <title>Reclassification of Massilia species as members of the genera Telluria, Duganella, Pseudoduganella, Mokoshia gen. nov. and Zemynaea gen. nov. using orthogonal and non-orthogonal genome-based approaches.</title>
        <authorList>
            <person name="Bowman J.P."/>
        </authorList>
    </citation>
    <scope>NUCLEOTIDE SEQUENCE [LARGE SCALE GENOMIC DNA]</scope>
    <source>
        <strain evidence="4 5">LMG 28164</strain>
    </source>
</reference>
<dbReference type="InterPro" id="IPR036291">
    <property type="entry name" value="NAD(P)-bd_dom_sf"/>
</dbReference>
<evidence type="ECO:0000313" key="5">
    <source>
        <dbReference type="Proteomes" id="UP001205560"/>
    </source>
</evidence>
<keyword evidence="2" id="KW-0560">Oxidoreductase</keyword>
<name>A0ABT2A0I0_9BURK</name>